<evidence type="ECO:0008006" key="12">
    <source>
        <dbReference type="Google" id="ProtNLM"/>
    </source>
</evidence>
<evidence type="ECO:0000256" key="3">
    <source>
        <dbReference type="ARBA" id="ARBA00023157"/>
    </source>
</evidence>
<evidence type="ECO:0000256" key="2">
    <source>
        <dbReference type="ARBA" id="ARBA00022737"/>
    </source>
</evidence>
<keyword evidence="3 5" id="KW-1015">Disulfide bond</keyword>
<evidence type="ECO:0000256" key="4">
    <source>
        <dbReference type="ARBA" id="ARBA00023180"/>
    </source>
</evidence>
<keyword evidence="4" id="KW-0325">Glycoprotein</keyword>
<dbReference type="Gene3D" id="2.60.40.420">
    <property type="entry name" value="Cupredoxins - blue copper proteins"/>
    <property type="match status" value="5"/>
</dbReference>
<sequence length="983" mass="110814">MVLVGALCSLLLLCLVEEGISKVRRYYIAAVETAWDYTHSDLLSVLQAPAGILGHGGPRPPPVGVPPRYRKAVFVEYPDGSFTQPKLKPAWMGLLGPTIRAEVYDTVVITFKNLASRPYSLHAVGVSYWKASEGAGYEDETSQPEKEGDRVDPGKTHTYVWEIQENQGPTDDDSACLTHSYSSNTNSVKDINSGLIGALLVCRPGKDSTGDGNEGLQKEFVLLFAVFDEGNSSTGTGDSISMCQALSLWHQEWGQGLDTVLTPGRFPCLLAGLILCLKKKVHWHVIGLGSGPEVHSIFFEGHTFLVRSHRLSSLEISPATYLTAQTMPGTAGWFRMFCQILSHQQVRSFAKNKPMTWTYYIAAEEMDWDYAPVKNMASLYLEPGPQRIGSKYKKVMFVEYEDGTFRKRKASNLQDKGILGPVIKGEVGDQFKLCSFCSGVGFFSPGFIPRTDVPIPPGQSFTYSWSLTTEDGPTEADPRCLTRFYYSSIDPVRDTASGLIGPLLICSKKSMDQRGNQVDNMKLVLFSVFDENHSWYLEENIKRFCSDAAHVDTQDPQFYASNVMHTINGFAFDNLQTKLCLNDVVYWYVLSVGAQTDFLSIFFSGNTFKRNMREELALNNGTHSSPSKTAKTDYDEYSDTAMEDFDMYGEQEHDPRSFQGEIRQYFIAAVEVMWEYGDQRPQHFLKAARRKHSWQYRKVVFREYLDDSFTQPVQRGELDEHLGILGPYIRAEVQDVIMVTFKNLASRPFSFHSTLTAYEGTAQQGGVVQPGGHWKYSWKVLPQMAPTTQEFDCKAWAYFSNVDLEKDLHSGLIGPLIICNHGVLSYVSRRQLAVQEFSLLFTIFDETKSWYFPENVDRNCRPPCRLQQDSPDFKRNHSFHAINGYVSDTLPGLVMAQQQRVRWHLLNMGSTEDIHSVHFHGQLFNVRTGQEYRMGVYNLYPGEMQHRHCAPPSARASCLCHQEVSVGEYRGGGVDLGSLIFQI</sequence>
<dbReference type="PIRSF" id="PIRSF000354">
    <property type="entry name" value="Factors_V_VIII"/>
    <property type="match status" value="1"/>
</dbReference>
<feature type="signal peptide" evidence="7">
    <location>
        <begin position="1"/>
        <end position="21"/>
    </location>
</feature>
<reference evidence="10" key="2">
    <citation type="submission" date="2025-09" db="UniProtKB">
        <authorList>
            <consortium name="Ensembl"/>
        </authorList>
    </citation>
    <scope>IDENTIFICATION</scope>
</reference>
<feature type="domain" description="Plastocyanin-like" evidence="8">
    <location>
        <begin position="858"/>
        <end position="939"/>
    </location>
</feature>
<evidence type="ECO:0000259" key="8">
    <source>
        <dbReference type="Pfam" id="PF07731"/>
    </source>
</evidence>
<feature type="disulfide bond" evidence="5">
    <location>
        <begin position="480"/>
        <end position="506"/>
    </location>
</feature>
<feature type="region of interest" description="Disordered" evidence="6">
    <location>
        <begin position="134"/>
        <end position="153"/>
    </location>
</feature>
<feature type="compositionally biased region" description="Basic and acidic residues" evidence="6">
    <location>
        <begin position="143"/>
        <end position="153"/>
    </location>
</feature>
<dbReference type="FunFam" id="2.60.40.420:FF:000011">
    <property type="entry name" value="Coagulation factor VIII (Predicted)"/>
    <property type="match status" value="1"/>
</dbReference>
<feature type="domain" description="Plastocyanin-like" evidence="9">
    <location>
        <begin position="94"/>
        <end position="201"/>
    </location>
</feature>
<dbReference type="SUPFAM" id="SSF49503">
    <property type="entry name" value="Cupredoxins"/>
    <property type="match status" value="6"/>
</dbReference>
<evidence type="ECO:0000256" key="6">
    <source>
        <dbReference type="SAM" id="MobiDB-lite"/>
    </source>
</evidence>
<dbReference type="GO" id="GO:0016491">
    <property type="term" value="F:oxidoreductase activity"/>
    <property type="evidence" value="ECO:0007669"/>
    <property type="project" value="InterPro"/>
</dbReference>
<keyword evidence="11" id="KW-1185">Reference proteome</keyword>
<dbReference type="AlphaFoldDB" id="A0A8C3QW84"/>
<dbReference type="PANTHER" id="PTHR46806">
    <property type="entry name" value="F5/8 TYPE C DOMAIN-CONTAINING PROTEIN"/>
    <property type="match status" value="1"/>
</dbReference>
<reference evidence="10" key="1">
    <citation type="submission" date="2025-08" db="UniProtKB">
        <authorList>
            <consortium name="Ensembl"/>
        </authorList>
    </citation>
    <scope>IDENTIFICATION</scope>
</reference>
<dbReference type="InterPro" id="IPR024715">
    <property type="entry name" value="Factor_5/8-like"/>
</dbReference>
<dbReference type="InterPro" id="IPR050633">
    <property type="entry name" value="Neuropilin_MCO_CoagFactor"/>
</dbReference>
<dbReference type="GO" id="GO:0005507">
    <property type="term" value="F:copper ion binding"/>
    <property type="evidence" value="ECO:0007669"/>
    <property type="project" value="InterPro"/>
</dbReference>
<dbReference type="InterPro" id="IPR011706">
    <property type="entry name" value="Cu-oxidase_C"/>
</dbReference>
<comment type="similarity">
    <text evidence="1">Belongs to the multicopper oxidase family.</text>
</comment>
<evidence type="ECO:0000256" key="5">
    <source>
        <dbReference type="PIRSR" id="PIRSR000354-1"/>
    </source>
</evidence>
<evidence type="ECO:0000313" key="11">
    <source>
        <dbReference type="Proteomes" id="UP000694396"/>
    </source>
</evidence>
<accession>A0A8C3QW84</accession>
<keyword evidence="7" id="KW-0732">Signal</keyword>
<dbReference type="InterPro" id="IPR008972">
    <property type="entry name" value="Cupredoxin"/>
</dbReference>
<evidence type="ECO:0000313" key="10">
    <source>
        <dbReference type="Ensembl" id="ENSCRFP00000012006.1"/>
    </source>
</evidence>
<dbReference type="Pfam" id="PF07732">
    <property type="entry name" value="Cu-oxidase_3"/>
    <property type="match status" value="1"/>
</dbReference>
<dbReference type="Pfam" id="PF07731">
    <property type="entry name" value="Cu-oxidase_2"/>
    <property type="match status" value="1"/>
</dbReference>
<proteinExistence type="inferred from homology"/>
<protein>
    <recommendedName>
        <fullName evidence="12">Coagulation factor VIII</fullName>
    </recommendedName>
</protein>
<evidence type="ECO:0000256" key="7">
    <source>
        <dbReference type="SAM" id="SignalP"/>
    </source>
</evidence>
<dbReference type="Proteomes" id="UP000694396">
    <property type="component" value="Unplaced"/>
</dbReference>
<dbReference type="GO" id="GO:0005886">
    <property type="term" value="C:plasma membrane"/>
    <property type="evidence" value="ECO:0007669"/>
    <property type="project" value="TreeGrafter"/>
</dbReference>
<dbReference type="InterPro" id="IPR011707">
    <property type="entry name" value="Cu-oxidase-like_N"/>
</dbReference>
<dbReference type="GO" id="GO:0038023">
    <property type="term" value="F:signaling receptor activity"/>
    <property type="evidence" value="ECO:0007669"/>
    <property type="project" value="TreeGrafter"/>
</dbReference>
<feature type="disulfide bond" evidence="5">
    <location>
        <begin position="176"/>
        <end position="202"/>
    </location>
</feature>
<evidence type="ECO:0000256" key="1">
    <source>
        <dbReference type="ARBA" id="ARBA00010609"/>
    </source>
</evidence>
<organism evidence="10 11">
    <name type="scientific">Cyanoderma ruficeps</name>
    <name type="common">rufous-capped babbler</name>
    <dbReference type="NCBI Taxonomy" id="181631"/>
    <lineage>
        <taxon>Eukaryota</taxon>
        <taxon>Metazoa</taxon>
        <taxon>Chordata</taxon>
        <taxon>Craniata</taxon>
        <taxon>Vertebrata</taxon>
        <taxon>Euteleostomi</taxon>
        <taxon>Archelosauria</taxon>
        <taxon>Archosauria</taxon>
        <taxon>Dinosauria</taxon>
        <taxon>Saurischia</taxon>
        <taxon>Theropoda</taxon>
        <taxon>Coelurosauria</taxon>
        <taxon>Aves</taxon>
        <taxon>Neognathae</taxon>
        <taxon>Neoaves</taxon>
        <taxon>Telluraves</taxon>
        <taxon>Australaves</taxon>
        <taxon>Passeriformes</taxon>
        <taxon>Sylvioidea</taxon>
        <taxon>Timaliidae</taxon>
        <taxon>Cyanoderma</taxon>
    </lineage>
</organism>
<evidence type="ECO:0000259" key="9">
    <source>
        <dbReference type="Pfam" id="PF07732"/>
    </source>
</evidence>
<keyword evidence="2" id="KW-0677">Repeat</keyword>
<feature type="chain" id="PRO_5034189037" description="Coagulation factor VIII" evidence="7">
    <location>
        <begin position="22"/>
        <end position="983"/>
    </location>
</feature>
<name>A0A8C3QW84_9PASS</name>
<dbReference type="Ensembl" id="ENSCRFT00000012422.1">
    <property type="protein sequence ID" value="ENSCRFP00000012006.1"/>
    <property type="gene ID" value="ENSCRFG00000009313.1"/>
</dbReference>
<dbReference type="PANTHER" id="PTHR46806:SF7">
    <property type="entry name" value="COAGULATION FACTOR VIII"/>
    <property type="match status" value="1"/>
</dbReference>